<dbReference type="EMBL" id="BOQT01000031">
    <property type="protein sequence ID" value="GIN23324.1"/>
    <property type="molecule type" value="Genomic_DNA"/>
</dbReference>
<name>A0ABQ4KC69_9BACI</name>
<organism evidence="1 2">
    <name type="scientific">Siminovitchia fordii</name>
    <dbReference type="NCBI Taxonomy" id="254759"/>
    <lineage>
        <taxon>Bacteria</taxon>
        <taxon>Bacillati</taxon>
        <taxon>Bacillota</taxon>
        <taxon>Bacilli</taxon>
        <taxon>Bacillales</taxon>
        <taxon>Bacillaceae</taxon>
        <taxon>Siminovitchia</taxon>
    </lineage>
</organism>
<sequence>MGTPIEDAMQEVQRTFFDSFEEMVEHKGDTICYPDWDEKWMVYEEIYGVDFSALFSKCPKISTTLFIVTLKSQKLLAVAEINYILTIYFR</sequence>
<accession>A0ABQ4KC69</accession>
<reference evidence="1 2" key="1">
    <citation type="submission" date="2021-03" db="EMBL/GenBank/DDBJ databases">
        <title>Antimicrobial resistance genes in bacteria isolated from Japanese honey, and their potential for conferring macrolide and lincosamide resistance in the American foulbrood pathogen Paenibacillus larvae.</title>
        <authorList>
            <person name="Okamoto M."/>
            <person name="Kumagai M."/>
            <person name="Kanamori H."/>
            <person name="Takamatsu D."/>
        </authorList>
    </citation>
    <scope>NUCLEOTIDE SEQUENCE [LARGE SCALE GENOMIC DNA]</scope>
    <source>
        <strain evidence="1 2">J1TS3</strain>
    </source>
</reference>
<evidence type="ECO:0000313" key="1">
    <source>
        <dbReference type="EMBL" id="GIN23324.1"/>
    </source>
</evidence>
<comment type="caution">
    <text evidence="1">The sequence shown here is derived from an EMBL/GenBank/DDBJ whole genome shotgun (WGS) entry which is preliminary data.</text>
</comment>
<dbReference type="Proteomes" id="UP000680279">
    <property type="component" value="Unassembled WGS sequence"/>
</dbReference>
<keyword evidence="2" id="KW-1185">Reference proteome</keyword>
<gene>
    <name evidence="1" type="ORF">J1TS3_44580</name>
</gene>
<protein>
    <submittedName>
        <fullName evidence="1">Uncharacterized protein</fullName>
    </submittedName>
</protein>
<proteinExistence type="predicted"/>
<evidence type="ECO:0000313" key="2">
    <source>
        <dbReference type="Proteomes" id="UP000680279"/>
    </source>
</evidence>